<protein>
    <recommendedName>
        <fullName evidence="4 5">Large ribosomal subunit protein bL35</fullName>
    </recommendedName>
</protein>
<evidence type="ECO:0000256" key="6">
    <source>
        <dbReference type="RuleBase" id="RU000568"/>
    </source>
</evidence>
<reference evidence="7" key="1">
    <citation type="submission" date="2020-10" db="EMBL/GenBank/DDBJ databases">
        <authorList>
            <person name="Gilroy R."/>
        </authorList>
    </citation>
    <scope>NUCLEOTIDE SEQUENCE</scope>
    <source>
        <strain evidence="7">CHK195-4489</strain>
    </source>
</reference>
<evidence type="ECO:0000256" key="2">
    <source>
        <dbReference type="ARBA" id="ARBA00022980"/>
    </source>
</evidence>
<keyword evidence="3 5" id="KW-0687">Ribonucleoprotein</keyword>
<gene>
    <name evidence="5 7" type="primary">rpmI</name>
    <name evidence="7" type="ORF">IAD50_03050</name>
</gene>
<dbReference type="InterPro" id="IPR021137">
    <property type="entry name" value="Ribosomal_bL35-like"/>
</dbReference>
<name>A0A9D1LAH9_9CLOT</name>
<evidence type="ECO:0000256" key="5">
    <source>
        <dbReference type="HAMAP-Rule" id="MF_00514"/>
    </source>
</evidence>
<dbReference type="GO" id="GO:0022625">
    <property type="term" value="C:cytosolic large ribosomal subunit"/>
    <property type="evidence" value="ECO:0007669"/>
    <property type="project" value="TreeGrafter"/>
</dbReference>
<keyword evidence="2 5" id="KW-0689">Ribosomal protein</keyword>
<dbReference type="EMBL" id="DVMM01000062">
    <property type="protein sequence ID" value="HIU29257.1"/>
    <property type="molecule type" value="Genomic_DNA"/>
</dbReference>
<dbReference type="GO" id="GO:0006412">
    <property type="term" value="P:translation"/>
    <property type="evidence" value="ECO:0007669"/>
    <property type="project" value="UniProtKB-UniRule"/>
</dbReference>
<evidence type="ECO:0000256" key="4">
    <source>
        <dbReference type="ARBA" id="ARBA00071664"/>
    </source>
</evidence>
<dbReference type="PANTHER" id="PTHR33343:SF1">
    <property type="entry name" value="LARGE RIBOSOMAL SUBUNIT PROTEIN BL35M"/>
    <property type="match status" value="1"/>
</dbReference>
<dbReference type="Proteomes" id="UP000824089">
    <property type="component" value="Unassembled WGS sequence"/>
</dbReference>
<evidence type="ECO:0000256" key="3">
    <source>
        <dbReference type="ARBA" id="ARBA00023274"/>
    </source>
</evidence>
<dbReference type="FunFam" id="4.10.410.60:FF:000001">
    <property type="entry name" value="50S ribosomal protein L35"/>
    <property type="match status" value="1"/>
</dbReference>
<dbReference type="PROSITE" id="PS00936">
    <property type="entry name" value="RIBOSOMAL_L35"/>
    <property type="match status" value="1"/>
</dbReference>
<dbReference type="Pfam" id="PF01632">
    <property type="entry name" value="Ribosomal_L35p"/>
    <property type="match status" value="1"/>
</dbReference>
<evidence type="ECO:0000313" key="8">
    <source>
        <dbReference type="Proteomes" id="UP000824089"/>
    </source>
</evidence>
<reference evidence="7" key="2">
    <citation type="journal article" date="2021" name="PeerJ">
        <title>Extensive microbial diversity within the chicken gut microbiome revealed by metagenomics and culture.</title>
        <authorList>
            <person name="Gilroy R."/>
            <person name="Ravi A."/>
            <person name="Getino M."/>
            <person name="Pursley I."/>
            <person name="Horton D.L."/>
            <person name="Alikhan N.F."/>
            <person name="Baker D."/>
            <person name="Gharbi K."/>
            <person name="Hall N."/>
            <person name="Watson M."/>
            <person name="Adriaenssens E.M."/>
            <person name="Foster-Nyarko E."/>
            <person name="Jarju S."/>
            <person name="Secka A."/>
            <person name="Antonio M."/>
            <person name="Oren A."/>
            <person name="Chaudhuri R.R."/>
            <person name="La Ragione R."/>
            <person name="Hildebrand F."/>
            <person name="Pallen M.J."/>
        </authorList>
    </citation>
    <scope>NUCLEOTIDE SEQUENCE</scope>
    <source>
        <strain evidence="7">CHK195-4489</strain>
    </source>
</reference>
<dbReference type="GO" id="GO:0003735">
    <property type="term" value="F:structural constituent of ribosome"/>
    <property type="evidence" value="ECO:0007669"/>
    <property type="project" value="InterPro"/>
</dbReference>
<dbReference type="SUPFAM" id="SSF143034">
    <property type="entry name" value="L35p-like"/>
    <property type="match status" value="1"/>
</dbReference>
<organism evidence="7 8">
    <name type="scientific">Candidatus Egerieisoma faecipullorum</name>
    <dbReference type="NCBI Taxonomy" id="2840963"/>
    <lineage>
        <taxon>Bacteria</taxon>
        <taxon>Bacillati</taxon>
        <taxon>Bacillota</taxon>
        <taxon>Clostridia</taxon>
        <taxon>Eubacteriales</taxon>
        <taxon>Clostridiaceae</taxon>
        <taxon>Clostridiaceae incertae sedis</taxon>
        <taxon>Candidatus Egerieisoma</taxon>
    </lineage>
</organism>
<dbReference type="PANTHER" id="PTHR33343">
    <property type="entry name" value="54S RIBOSOMAL PROTEIN BL35M"/>
    <property type="match status" value="1"/>
</dbReference>
<proteinExistence type="inferred from homology"/>
<comment type="similarity">
    <text evidence="1 5 6">Belongs to the bacterial ribosomal protein bL35 family.</text>
</comment>
<evidence type="ECO:0000313" key="7">
    <source>
        <dbReference type="EMBL" id="HIU29257.1"/>
    </source>
</evidence>
<dbReference type="PRINTS" id="PR00064">
    <property type="entry name" value="RIBOSOMALL35"/>
</dbReference>
<accession>A0A9D1LAH9</accession>
<evidence type="ECO:0000256" key="1">
    <source>
        <dbReference type="ARBA" id="ARBA00006598"/>
    </source>
</evidence>
<dbReference type="InterPro" id="IPR037229">
    <property type="entry name" value="Ribosomal_bL35_sf"/>
</dbReference>
<dbReference type="AlphaFoldDB" id="A0A9D1LAH9"/>
<comment type="caution">
    <text evidence="7">The sequence shown here is derived from an EMBL/GenBank/DDBJ whole genome shotgun (WGS) entry which is preliminary data.</text>
</comment>
<dbReference type="Gene3D" id="4.10.410.60">
    <property type="match status" value="1"/>
</dbReference>
<dbReference type="InterPro" id="IPR001706">
    <property type="entry name" value="Ribosomal_bL35"/>
</dbReference>
<dbReference type="HAMAP" id="MF_00514">
    <property type="entry name" value="Ribosomal_bL35"/>
    <property type="match status" value="1"/>
</dbReference>
<dbReference type="InterPro" id="IPR018265">
    <property type="entry name" value="Ribosomal_bL35_CS"/>
</dbReference>
<dbReference type="NCBIfam" id="TIGR00001">
    <property type="entry name" value="rpmI_bact"/>
    <property type="match status" value="1"/>
</dbReference>
<sequence length="65" mass="7319">MPKVKTHSASKKRFRISANGKVKMSHACRRHRLVSKPRKAKKGHKMPAYAADSNAATIKKMLPYS</sequence>